<keyword evidence="1" id="KW-0732">Signal</keyword>
<evidence type="ECO:0000259" key="2">
    <source>
        <dbReference type="Pfam" id="PF04273"/>
    </source>
</evidence>
<evidence type="ECO:0000313" key="3">
    <source>
        <dbReference type="EMBL" id="QOW44956.1"/>
    </source>
</evidence>
<protein>
    <recommendedName>
        <fullName evidence="2">Beta-lactamase hydrolase-like protein phosphatase-like domain-containing protein</fullName>
    </recommendedName>
</protein>
<accession>A0A7S7AGT7</accession>
<feature type="chain" id="PRO_5032770173" description="Beta-lactamase hydrolase-like protein phosphatase-like domain-containing protein" evidence="1">
    <location>
        <begin position="23"/>
        <end position="140"/>
    </location>
</feature>
<dbReference type="EMBL" id="CP048659">
    <property type="protein sequence ID" value="QOW44956.1"/>
    <property type="molecule type" value="Genomic_DNA"/>
</dbReference>
<dbReference type="Pfam" id="PF04273">
    <property type="entry name" value="BLH_phosphatase"/>
    <property type="match status" value="1"/>
</dbReference>
<gene>
    <name evidence="3" type="ORF">G0028_03045</name>
</gene>
<proteinExistence type="predicted"/>
<dbReference type="AlphaFoldDB" id="A0A7S7AGT7"/>
<feature type="signal peptide" evidence="1">
    <location>
        <begin position="1"/>
        <end position="22"/>
    </location>
</feature>
<dbReference type="Proteomes" id="UP000593966">
    <property type="component" value="Chromosome"/>
</dbReference>
<dbReference type="InterPro" id="IPR029021">
    <property type="entry name" value="Prot-tyrosine_phosphatase-like"/>
</dbReference>
<name>A0A7S7AGT7_9GAMM</name>
<evidence type="ECO:0000256" key="1">
    <source>
        <dbReference type="SAM" id="SignalP"/>
    </source>
</evidence>
<feature type="domain" description="Beta-lactamase hydrolase-like protein phosphatase-like" evidence="2">
    <location>
        <begin position="29"/>
        <end position="130"/>
    </location>
</feature>
<dbReference type="RefSeq" id="WP_180047494.1">
    <property type="nucleotide sequence ID" value="NZ_CP048659.1"/>
</dbReference>
<dbReference type="Gene3D" id="3.90.190.10">
    <property type="entry name" value="Protein tyrosine phosphatase superfamily"/>
    <property type="match status" value="1"/>
</dbReference>
<evidence type="ECO:0000313" key="4">
    <source>
        <dbReference type="Proteomes" id="UP000593966"/>
    </source>
</evidence>
<dbReference type="GO" id="GO:0016787">
    <property type="term" value="F:hydrolase activity"/>
    <property type="evidence" value="ECO:0007669"/>
    <property type="project" value="InterPro"/>
</dbReference>
<organism evidence="3 4">
    <name type="scientific">Acinetobacter piscicola</name>
    <dbReference type="NCBI Taxonomy" id="2006115"/>
    <lineage>
        <taxon>Bacteria</taxon>
        <taxon>Pseudomonadati</taxon>
        <taxon>Pseudomonadota</taxon>
        <taxon>Gammaproteobacteria</taxon>
        <taxon>Moraxellales</taxon>
        <taxon>Moraxellaceae</taxon>
        <taxon>Acinetobacter</taxon>
    </lineage>
</organism>
<sequence>MTKKQFTFWIVFLCFSISNTFAETLFDRTTLTPSVSVAGKMTIDKFQVLLTQGFKSVIVNRPDNERGNLVTASQLRQISEKSQVSLVYQPVISGKISQQDVIEFSKYYNSLPKPILMICKSGSRSTSLFNQAKEAGLLHE</sequence>
<keyword evidence="4" id="KW-1185">Reference proteome</keyword>
<reference evidence="3 4" key="1">
    <citation type="submission" date="2020-02" db="EMBL/GenBank/DDBJ databases">
        <title>Tigecycline-resistant Acinetobacter species from pigs and migratory birds.</title>
        <authorList>
            <person name="Chen C."/>
            <person name="Sun J."/>
            <person name="Liao X.-P."/>
            <person name="Liu Y.-H."/>
        </authorList>
    </citation>
    <scope>NUCLEOTIDE SEQUENCE [LARGE SCALE GENOMIC DNA]</scope>
    <source>
        <strain evidence="3 4">YH12207_T</strain>
    </source>
</reference>
<dbReference type="InterPro" id="IPR005939">
    <property type="entry name" value="BLH_phosphatase-like"/>
</dbReference>